<dbReference type="GO" id="GO:0043190">
    <property type="term" value="C:ATP-binding cassette (ABC) transporter complex"/>
    <property type="evidence" value="ECO:0007669"/>
    <property type="project" value="TreeGrafter"/>
</dbReference>
<evidence type="ECO:0000313" key="8">
    <source>
        <dbReference type="Proteomes" id="UP000823633"/>
    </source>
</evidence>
<accession>A0A9D9E8T7</accession>
<feature type="transmembrane region" description="Helical" evidence="6">
    <location>
        <begin position="21"/>
        <end position="45"/>
    </location>
</feature>
<feature type="transmembrane region" description="Helical" evidence="6">
    <location>
        <begin position="65"/>
        <end position="83"/>
    </location>
</feature>
<organism evidence="7 8">
    <name type="scientific">Candidatus Aphodenecus pullistercoris</name>
    <dbReference type="NCBI Taxonomy" id="2840669"/>
    <lineage>
        <taxon>Bacteria</taxon>
        <taxon>Pseudomonadati</taxon>
        <taxon>Spirochaetota</taxon>
        <taxon>Spirochaetia</taxon>
        <taxon>Spirochaetales</taxon>
        <taxon>Candidatus Aphodenecus</taxon>
    </lineage>
</organism>
<dbReference type="PANTHER" id="PTHR33529:SF6">
    <property type="entry name" value="YJGP_YJGQ FAMILY PERMEASE"/>
    <property type="match status" value="1"/>
</dbReference>
<reference evidence="7" key="1">
    <citation type="submission" date="2020-10" db="EMBL/GenBank/DDBJ databases">
        <authorList>
            <person name="Gilroy R."/>
        </authorList>
    </citation>
    <scope>NUCLEOTIDE SEQUENCE</scope>
    <source>
        <strain evidence="7">11167</strain>
    </source>
</reference>
<comment type="subcellular location">
    <subcellularLocation>
        <location evidence="1">Cell membrane</location>
        <topology evidence="1">Multi-pass membrane protein</topology>
    </subcellularLocation>
</comment>
<keyword evidence="3 6" id="KW-0812">Transmembrane</keyword>
<evidence type="ECO:0000256" key="4">
    <source>
        <dbReference type="ARBA" id="ARBA00022989"/>
    </source>
</evidence>
<feature type="transmembrane region" description="Helical" evidence="6">
    <location>
        <begin position="396"/>
        <end position="417"/>
    </location>
</feature>
<sequence>MPRPSHLILDRHVAREFILSFIVSFLFFFVIFFINQILLLVQQVALRNVDVPTIIRLVVCAIPQFLQYVVPFATLSSSSMVLGDLASANELMALRSSGIALSKVYRVLVVLSILLSVLTFYICDYLMPLSSRLYQQMLSDVMRELPTFELRENATNTVGGIVMRNGATSGGSVEDIVLLTKDGSPHVTLSSPYGSVSLIDPVNYIYELDLREAELMLSEDDIGRSVLSSAQSALMYLDFSQQLPSMVDTSPGNLSSAELWPLMQSRKMMRDELVSSFHAQREDVKFDMGQAIRDAASLEDLEGLRSAIEDGNASLAAIGEDEPVQFYYQYYSAEFNKKFALSLACLCLTVVTLPLSLVKIRYGRLVGFGLSLLIAVAYWYLLFASQLRIFDFSFNAGFLMYLPDAVMFVIGLGLLWWKRRRVG</sequence>
<dbReference type="GO" id="GO:0015920">
    <property type="term" value="P:lipopolysaccharide transport"/>
    <property type="evidence" value="ECO:0007669"/>
    <property type="project" value="TreeGrafter"/>
</dbReference>
<proteinExistence type="predicted"/>
<dbReference type="EMBL" id="JADIMU010000001">
    <property type="protein sequence ID" value="MBO8442178.1"/>
    <property type="molecule type" value="Genomic_DNA"/>
</dbReference>
<feature type="transmembrane region" description="Helical" evidence="6">
    <location>
        <begin position="104"/>
        <end position="122"/>
    </location>
</feature>
<keyword evidence="5 6" id="KW-0472">Membrane</keyword>
<dbReference type="Pfam" id="PF03739">
    <property type="entry name" value="LptF_LptG"/>
    <property type="match status" value="1"/>
</dbReference>
<comment type="caution">
    <text evidence="7">The sequence shown here is derived from an EMBL/GenBank/DDBJ whole genome shotgun (WGS) entry which is preliminary data.</text>
</comment>
<evidence type="ECO:0000256" key="6">
    <source>
        <dbReference type="SAM" id="Phobius"/>
    </source>
</evidence>
<evidence type="ECO:0000313" key="7">
    <source>
        <dbReference type="EMBL" id="MBO8442178.1"/>
    </source>
</evidence>
<evidence type="ECO:0000256" key="3">
    <source>
        <dbReference type="ARBA" id="ARBA00022692"/>
    </source>
</evidence>
<dbReference type="Proteomes" id="UP000823633">
    <property type="component" value="Unassembled WGS sequence"/>
</dbReference>
<protein>
    <submittedName>
        <fullName evidence="7">LptF/LptG family permease</fullName>
    </submittedName>
</protein>
<feature type="transmembrane region" description="Helical" evidence="6">
    <location>
        <begin position="365"/>
        <end position="384"/>
    </location>
</feature>
<dbReference type="PANTHER" id="PTHR33529">
    <property type="entry name" value="SLR0882 PROTEIN-RELATED"/>
    <property type="match status" value="1"/>
</dbReference>
<keyword evidence="2" id="KW-1003">Cell membrane</keyword>
<keyword evidence="4 6" id="KW-1133">Transmembrane helix</keyword>
<evidence type="ECO:0000256" key="5">
    <source>
        <dbReference type="ARBA" id="ARBA00023136"/>
    </source>
</evidence>
<gene>
    <name evidence="7" type="ORF">IAC42_00240</name>
</gene>
<dbReference type="AlphaFoldDB" id="A0A9D9E8T7"/>
<name>A0A9D9E8T7_9SPIR</name>
<evidence type="ECO:0000256" key="2">
    <source>
        <dbReference type="ARBA" id="ARBA00022475"/>
    </source>
</evidence>
<feature type="transmembrane region" description="Helical" evidence="6">
    <location>
        <begin position="339"/>
        <end position="358"/>
    </location>
</feature>
<evidence type="ECO:0000256" key="1">
    <source>
        <dbReference type="ARBA" id="ARBA00004651"/>
    </source>
</evidence>
<reference evidence="7" key="2">
    <citation type="journal article" date="2021" name="PeerJ">
        <title>Extensive microbial diversity within the chicken gut microbiome revealed by metagenomics and culture.</title>
        <authorList>
            <person name="Gilroy R."/>
            <person name="Ravi A."/>
            <person name="Getino M."/>
            <person name="Pursley I."/>
            <person name="Horton D.L."/>
            <person name="Alikhan N.F."/>
            <person name="Baker D."/>
            <person name="Gharbi K."/>
            <person name="Hall N."/>
            <person name="Watson M."/>
            <person name="Adriaenssens E.M."/>
            <person name="Foster-Nyarko E."/>
            <person name="Jarju S."/>
            <person name="Secka A."/>
            <person name="Antonio M."/>
            <person name="Oren A."/>
            <person name="Chaudhuri R.R."/>
            <person name="La Ragione R."/>
            <person name="Hildebrand F."/>
            <person name="Pallen M.J."/>
        </authorList>
    </citation>
    <scope>NUCLEOTIDE SEQUENCE</scope>
    <source>
        <strain evidence="7">11167</strain>
    </source>
</reference>
<dbReference type="InterPro" id="IPR005495">
    <property type="entry name" value="LptG/LptF_permease"/>
</dbReference>